<reference evidence="3 4" key="2">
    <citation type="journal article" date="2011" name="J. Bacteriol.">
        <title>Genomes of three methylotrophs from a single niche uncover genetic and metabolic divergence of Methylophilaceae.</title>
        <authorList>
            <person name="Lapidus A."/>
            <person name="Clum A."/>
            <person name="Labutti K."/>
            <person name="Kaluzhnaya M.G."/>
            <person name="Lim S."/>
            <person name="Beck D.A."/>
            <person name="Glavina Del Rio T."/>
            <person name="Nolan M."/>
            <person name="Mavromatis K."/>
            <person name="Huntemann M."/>
            <person name="Lucas S."/>
            <person name="Lidstrom M.E."/>
            <person name="Ivanova N."/>
            <person name="Chistoserdova L."/>
        </authorList>
    </citation>
    <scope>NUCLEOTIDE SEQUENCE [LARGE SCALE GENOMIC DNA]</scope>
    <source>
        <strain evidence="3 4">SIP3-4</strain>
    </source>
</reference>
<dbReference type="InterPro" id="IPR021457">
    <property type="entry name" value="DUF3108"/>
</dbReference>
<feature type="compositionally biased region" description="Acidic residues" evidence="1">
    <location>
        <begin position="111"/>
        <end position="120"/>
    </location>
</feature>
<dbReference type="Proteomes" id="UP000002743">
    <property type="component" value="Chromosome"/>
</dbReference>
<keyword evidence="4" id="KW-1185">Reference proteome</keyword>
<evidence type="ECO:0000313" key="4">
    <source>
        <dbReference type="Proteomes" id="UP000002743"/>
    </source>
</evidence>
<evidence type="ECO:0008006" key="5">
    <source>
        <dbReference type="Google" id="ProtNLM"/>
    </source>
</evidence>
<reference evidence="4" key="1">
    <citation type="submission" date="2009-07" db="EMBL/GenBank/DDBJ databases">
        <title>Complete sequence of chromosome of Methylovorus sp. SIP3-4.</title>
        <authorList>
            <person name="Lucas S."/>
            <person name="Copeland A."/>
            <person name="Lapidus A."/>
            <person name="Glavina del Rio T."/>
            <person name="Tice H."/>
            <person name="Bruce D."/>
            <person name="Goodwin L."/>
            <person name="Pitluck S."/>
            <person name="Clum A."/>
            <person name="Larimer F."/>
            <person name="Land M."/>
            <person name="Hauser L."/>
            <person name="Kyrpides N."/>
            <person name="Mikhailova N."/>
            <person name="Kayluzhnaya M."/>
            <person name="Chistoserdova L."/>
        </authorList>
    </citation>
    <scope>NUCLEOTIDE SEQUENCE [LARGE SCALE GENOMIC DNA]</scope>
    <source>
        <strain evidence="4">SIP3-4</strain>
    </source>
</reference>
<dbReference type="OrthoDB" id="9178542at2"/>
<keyword evidence="2" id="KW-0812">Transmembrane</keyword>
<dbReference type="STRING" id="582744.Msip34_0223"/>
<dbReference type="HOGENOM" id="CLU_063619_0_0_4"/>
<protein>
    <recommendedName>
        <fullName evidence="5">DUF3108 domain-containing protein</fullName>
    </recommendedName>
</protein>
<dbReference type="EMBL" id="CP001674">
    <property type="protein sequence ID" value="ACT49472.1"/>
    <property type="molecule type" value="Genomic_DNA"/>
</dbReference>
<feature type="region of interest" description="Disordered" evidence="1">
    <location>
        <begin position="57"/>
        <end position="132"/>
    </location>
</feature>
<dbReference type="AlphaFoldDB" id="C6X8K2"/>
<accession>C6X8K2</accession>
<evidence type="ECO:0000313" key="3">
    <source>
        <dbReference type="EMBL" id="ACT49472.1"/>
    </source>
</evidence>
<evidence type="ECO:0000256" key="2">
    <source>
        <dbReference type="SAM" id="Phobius"/>
    </source>
</evidence>
<name>C6X8K2_METGS</name>
<dbReference type="RefSeq" id="WP_015829218.1">
    <property type="nucleotide sequence ID" value="NC_012969.1"/>
</dbReference>
<organism evidence="3 4">
    <name type="scientific">Methylovorus glucosotrophus (strain SIP3-4)</name>
    <dbReference type="NCBI Taxonomy" id="582744"/>
    <lineage>
        <taxon>Bacteria</taxon>
        <taxon>Pseudomonadati</taxon>
        <taxon>Pseudomonadota</taxon>
        <taxon>Betaproteobacteria</taxon>
        <taxon>Nitrosomonadales</taxon>
        <taxon>Methylophilaceae</taxon>
        <taxon>Methylovorus</taxon>
    </lineage>
</organism>
<feature type="transmembrane region" description="Helical" evidence="2">
    <location>
        <begin position="12"/>
        <end position="34"/>
    </location>
</feature>
<feature type="compositionally biased region" description="Pro residues" evidence="1">
    <location>
        <begin position="57"/>
        <end position="66"/>
    </location>
</feature>
<gene>
    <name evidence="3" type="ordered locus">Msip34_0223</name>
</gene>
<keyword evidence="2" id="KW-1133">Transmembrane helix</keyword>
<proteinExistence type="predicted"/>
<evidence type="ECO:0000256" key="1">
    <source>
        <dbReference type="SAM" id="MobiDB-lite"/>
    </source>
</evidence>
<feature type="compositionally biased region" description="Low complexity" evidence="1">
    <location>
        <begin position="72"/>
        <end position="98"/>
    </location>
</feature>
<dbReference type="Pfam" id="PF11306">
    <property type="entry name" value="DUF3108"/>
    <property type="match status" value="1"/>
</dbReference>
<sequence>MRNKQDEPQRKYYLRYALALLISLLLHVVLLGGLDLRLPDLPSAPSTMQVEMMPAPLPEQLPPAIKPKPKKAAPAALPATPQDAAPAVEAPAETASSTLAEAGDAATPVLEENEPPEEVTEALPEPSKPDPVNYVEMDYEVKRGGQAGTLGRSHVLFKVHDENRYTLTSETEAQGLASLFISGKLVQRSEGLVTEHGLQPQHFFYQYGNNEAKAQRAELDWDNHTIAMQSSKGLVTQALPAGTQDLLSFMYQYMYQDPLAQMQVAVTNGKRLRTYSYSFEGQEQVQTRMGEIRALHIAKSTGNEKTELWLAVDYRYLPIKIRKTDEDGTVLEQIMTRLNTDIMK</sequence>
<dbReference type="eggNOG" id="COG3147">
    <property type="taxonomic scope" value="Bacteria"/>
</dbReference>
<dbReference type="KEGG" id="mei:Msip34_0223"/>
<keyword evidence="2" id="KW-0472">Membrane</keyword>